<accession>A0ABV9L953</accession>
<organism evidence="10 11">
    <name type="scientific">Dokdonia genika</name>
    <dbReference type="NCBI Taxonomy" id="308113"/>
    <lineage>
        <taxon>Bacteria</taxon>
        <taxon>Pseudomonadati</taxon>
        <taxon>Bacteroidota</taxon>
        <taxon>Flavobacteriia</taxon>
        <taxon>Flavobacteriales</taxon>
        <taxon>Flavobacteriaceae</taxon>
        <taxon>Dokdonia</taxon>
    </lineage>
</organism>
<evidence type="ECO:0000313" key="11">
    <source>
        <dbReference type="Proteomes" id="UP001595878"/>
    </source>
</evidence>
<dbReference type="InterPro" id="IPR012910">
    <property type="entry name" value="Plug_dom"/>
</dbReference>
<dbReference type="EMBL" id="JBHSHB010000014">
    <property type="protein sequence ID" value="MFC4690564.1"/>
    <property type="molecule type" value="Genomic_DNA"/>
</dbReference>
<comment type="subcellular location">
    <subcellularLocation>
        <location evidence="1 7">Cell outer membrane</location>
        <topology evidence="1 7">Multi-pass membrane protein</topology>
    </subcellularLocation>
</comment>
<evidence type="ECO:0000256" key="6">
    <source>
        <dbReference type="ARBA" id="ARBA00023237"/>
    </source>
</evidence>
<evidence type="ECO:0000256" key="4">
    <source>
        <dbReference type="ARBA" id="ARBA00022692"/>
    </source>
</evidence>
<evidence type="ECO:0000259" key="9">
    <source>
        <dbReference type="Pfam" id="PF07715"/>
    </source>
</evidence>
<dbReference type="PANTHER" id="PTHR40980:SF4">
    <property type="entry name" value="TONB-DEPENDENT RECEPTOR-LIKE BETA-BARREL DOMAIN-CONTAINING PROTEIN"/>
    <property type="match status" value="1"/>
</dbReference>
<evidence type="ECO:0000256" key="3">
    <source>
        <dbReference type="ARBA" id="ARBA00022452"/>
    </source>
</evidence>
<evidence type="ECO:0000256" key="5">
    <source>
        <dbReference type="ARBA" id="ARBA00023136"/>
    </source>
</evidence>
<evidence type="ECO:0000256" key="1">
    <source>
        <dbReference type="ARBA" id="ARBA00004571"/>
    </source>
</evidence>
<keyword evidence="6 7" id="KW-0998">Cell outer membrane</keyword>
<reference evidence="11" key="1">
    <citation type="journal article" date="2019" name="Int. J. Syst. Evol. Microbiol.">
        <title>The Global Catalogue of Microorganisms (GCM) 10K type strain sequencing project: providing services to taxonomists for standard genome sequencing and annotation.</title>
        <authorList>
            <consortium name="The Broad Institute Genomics Platform"/>
            <consortium name="The Broad Institute Genome Sequencing Center for Infectious Disease"/>
            <person name="Wu L."/>
            <person name="Ma J."/>
        </authorList>
    </citation>
    <scope>NUCLEOTIDE SEQUENCE [LARGE SCALE GENOMIC DNA]</scope>
    <source>
        <strain evidence="11">CGMCC 4.7427</strain>
    </source>
</reference>
<name>A0ABV9L953_9FLAO</name>
<protein>
    <submittedName>
        <fullName evidence="10">Outer membrane beta-barrel protein</fullName>
    </submittedName>
</protein>
<feature type="domain" description="TonB-dependent receptor plug" evidence="9">
    <location>
        <begin position="135"/>
        <end position="226"/>
    </location>
</feature>
<dbReference type="RefSeq" id="WP_380033727.1">
    <property type="nucleotide sequence ID" value="NZ_JBHSHB010000014.1"/>
</dbReference>
<keyword evidence="3 7" id="KW-1134">Transmembrane beta strand</keyword>
<keyword evidence="2 7" id="KW-0813">Transport</keyword>
<evidence type="ECO:0000256" key="8">
    <source>
        <dbReference type="SAM" id="SignalP"/>
    </source>
</evidence>
<evidence type="ECO:0000313" key="10">
    <source>
        <dbReference type="EMBL" id="MFC4690564.1"/>
    </source>
</evidence>
<dbReference type="Pfam" id="PF13715">
    <property type="entry name" value="CarbopepD_reg_2"/>
    <property type="match status" value="1"/>
</dbReference>
<dbReference type="InterPro" id="IPR037066">
    <property type="entry name" value="Plug_dom_sf"/>
</dbReference>
<gene>
    <name evidence="10" type="ORF">ACFO5T_09010</name>
</gene>
<dbReference type="InterPro" id="IPR008969">
    <property type="entry name" value="CarboxyPept-like_regulatory"/>
</dbReference>
<keyword evidence="4 7" id="KW-0812">Transmembrane</keyword>
<dbReference type="Pfam" id="PF07715">
    <property type="entry name" value="Plug"/>
    <property type="match status" value="1"/>
</dbReference>
<evidence type="ECO:0000256" key="2">
    <source>
        <dbReference type="ARBA" id="ARBA00022448"/>
    </source>
</evidence>
<keyword evidence="11" id="KW-1185">Reference proteome</keyword>
<dbReference type="SUPFAM" id="SSF56935">
    <property type="entry name" value="Porins"/>
    <property type="match status" value="1"/>
</dbReference>
<dbReference type="Gene3D" id="2.40.170.20">
    <property type="entry name" value="TonB-dependent receptor, beta-barrel domain"/>
    <property type="match status" value="1"/>
</dbReference>
<dbReference type="PROSITE" id="PS52016">
    <property type="entry name" value="TONB_DEPENDENT_REC_3"/>
    <property type="match status" value="1"/>
</dbReference>
<keyword evidence="8" id="KW-0732">Signal</keyword>
<dbReference type="SUPFAM" id="SSF49464">
    <property type="entry name" value="Carboxypeptidase regulatory domain-like"/>
    <property type="match status" value="1"/>
</dbReference>
<dbReference type="InterPro" id="IPR039426">
    <property type="entry name" value="TonB-dep_rcpt-like"/>
</dbReference>
<dbReference type="Proteomes" id="UP001595878">
    <property type="component" value="Unassembled WGS sequence"/>
</dbReference>
<keyword evidence="5 7" id="KW-0472">Membrane</keyword>
<feature type="signal peptide" evidence="8">
    <location>
        <begin position="1"/>
        <end position="19"/>
    </location>
</feature>
<dbReference type="Gene3D" id="2.170.130.10">
    <property type="entry name" value="TonB-dependent receptor, plug domain"/>
    <property type="match status" value="1"/>
</dbReference>
<evidence type="ECO:0000256" key="7">
    <source>
        <dbReference type="PROSITE-ProRule" id="PRU01360"/>
    </source>
</evidence>
<dbReference type="InterPro" id="IPR036942">
    <property type="entry name" value="Beta-barrel_TonB_sf"/>
</dbReference>
<proteinExistence type="inferred from homology"/>
<feature type="chain" id="PRO_5047421337" evidence="8">
    <location>
        <begin position="20"/>
        <end position="939"/>
    </location>
</feature>
<dbReference type="PANTHER" id="PTHR40980">
    <property type="entry name" value="PLUG DOMAIN-CONTAINING PROTEIN"/>
    <property type="match status" value="1"/>
</dbReference>
<sequence length="939" mass="104351">MKTLIYSFFLLVTAISLQAQTGTIAGTVNDGQLNDILPFANILVQGTTKGTTSDFDGKYTLDVEPGTYVIEFSFVGYTTQQISEVVVKEGKTTVLDVTLSGASLDEVVITTTARKNTEQSVLNLQRKSVQLLDGLSLESIKKSGASNVASAVRNVPGVSVQGGKYVYVRGLGDRYTKTILNGVDVPGLDPDRNTLQLDIFPSSLLENIIVVKSSTADQPADFTGGVVDIVTKDIPNGKQSSASIGLGYNPDFHFNSNYITNESSGTDFLGFDDGLRSNPFNENQEFNFPTTTPNTAEFLAGRLNPTLAAARENSGADMSLSFTTGNSYDVGDNKLGFLASVSYKNETTYYDDYVDGQRFRKDTDPSIFELNTDRTQQGERGENNVLISALGGLSYKTDRSKYRFNVLHIQNGESGASLLTQTNRIDNSNTIKKDVLIYTERGLTNLFFSGKHTNEDASWTTEWKLSPTFSNVDDKDFRTTPFLINEDSGDFIISPSESGDASRFFRELDEINVASKLDLTRKHQLFEKDAKLKFGGAFTYKQRDFTTVRFSTPFRNFDSTILNGDPNAILGQYAYSATDDSGFFVRQDSNENDSFDSNINIAALYASEEFRPYSWFTAIVGLRAEKFDLIYTGQDQNGNIFDEEKILDKFDLFPSANLIFDMNEEGAQKLRASFARTTARPSFKEASLAQIFNPIENELFIGNINLQPTYINNFDLRYEIYGEEEKKFGLGDFLALSGFYKKFKDPIELTFFAEATGQVTPRNLGDAEVYGVELELRKSLDIIGLDNFSLNLNTSIIESNETYNEDELILRQALLKDGEDLGDGRVLQGQSPFLLNAGIAYESKESGWKSGLFYNVQGKTLEIVAAGEIADVYTLPFNDLKFNLSKSFGEDQNQTITFKAGNLLNDDRESVFQSFGAQDQLYSKWSPGQDFSLSYSFKF</sequence>
<comment type="caution">
    <text evidence="10">The sequence shown here is derived from an EMBL/GenBank/DDBJ whole genome shotgun (WGS) entry which is preliminary data.</text>
</comment>
<comment type="similarity">
    <text evidence="7">Belongs to the TonB-dependent receptor family.</text>
</comment>
<dbReference type="Gene3D" id="2.60.40.1120">
    <property type="entry name" value="Carboxypeptidase-like, regulatory domain"/>
    <property type="match status" value="1"/>
</dbReference>